<evidence type="ECO:0000256" key="5">
    <source>
        <dbReference type="ARBA" id="ARBA00022768"/>
    </source>
</evidence>
<feature type="binding site" evidence="11">
    <location>
        <begin position="19"/>
        <end position="26"/>
    </location>
    <ligand>
        <name>GTP</name>
        <dbReference type="ChEBI" id="CHEBI:37565"/>
    </ligand>
</feature>
<dbReference type="InterPro" id="IPR041709">
    <property type="entry name" value="EF-Tu_GTP-bd"/>
</dbReference>
<dbReference type="GO" id="GO:0000287">
    <property type="term" value="F:magnesium ion binding"/>
    <property type="evidence" value="ECO:0007669"/>
    <property type="project" value="UniProtKB-UniRule"/>
</dbReference>
<dbReference type="EC" id="3.6.5.3" evidence="11"/>
<dbReference type="Pfam" id="PF00009">
    <property type="entry name" value="GTP_EFTU"/>
    <property type="match status" value="1"/>
</dbReference>
<protein>
    <recommendedName>
        <fullName evidence="10 11">Elongation factor Tu</fullName>
        <shortName evidence="11">EF-Tu</shortName>
        <ecNumber evidence="11">3.6.5.3</ecNumber>
    </recommendedName>
</protein>
<dbReference type="Pfam" id="PF03143">
    <property type="entry name" value="GTP_EFTU_D3"/>
    <property type="match status" value="1"/>
</dbReference>
<keyword evidence="14" id="KW-1185">Reference proteome</keyword>
<dbReference type="InterPro" id="IPR027417">
    <property type="entry name" value="P-loop_NTPase"/>
</dbReference>
<organism evidence="13 14">
    <name type="scientific">Parathermosynechococcus lividus PCC 6715</name>
    <dbReference type="NCBI Taxonomy" id="1917166"/>
    <lineage>
        <taxon>Bacteria</taxon>
        <taxon>Bacillati</taxon>
        <taxon>Cyanobacteriota</taxon>
        <taxon>Cyanophyceae</taxon>
        <taxon>Acaryochloridales</taxon>
        <taxon>Thermosynechococcaceae</taxon>
        <taxon>Parathermosynechococcus</taxon>
    </lineage>
</organism>
<dbReference type="FunFam" id="3.40.50.300:FF:000003">
    <property type="entry name" value="Elongation factor Tu"/>
    <property type="match status" value="1"/>
</dbReference>
<dbReference type="CDD" id="cd01884">
    <property type="entry name" value="EF_Tu"/>
    <property type="match status" value="1"/>
</dbReference>
<keyword evidence="4 11" id="KW-0547">Nucleotide-binding</keyword>
<dbReference type="NCBIfam" id="TIGR00485">
    <property type="entry name" value="EF-Tu"/>
    <property type="match status" value="1"/>
</dbReference>
<sequence length="409" mass="44831">MARAKFERTKPHVNIGTIGHVDHGKTTLTAAITMTLAALGQAAARKYDEIDAAPEEKARGITINTAHVEYETEKRHYAHVDCPGHADYVKNMITGAAQMDGAILVVAATDGAMPQTKEHILLARQVGVPSIVVFLNKVDMVDDEELLELVELELRELLSEYEFPGDDIPIIRGSGLKALEAMTANPKTTRGENEWVDKIYELMDAVDEFIPTPQRDVDKPFLMAVEDVFSITGRGTVATGRIERGKIKINETVELVGLRETRSTTVTGIEMFKKSLDEGIAGDNAGLLLRGLKKEDVERGMVLAKPGSITPHTQFEGEVYILTDKEGGRKTPFFAGYRPQFYVRTTDVTGTITSFTADDGSEAEMVMPGDRIKMTVELIQPIAIEQGMRFAIREGGRTIGAGVVSKILK</sequence>
<dbReference type="SUPFAM" id="SSF50465">
    <property type="entry name" value="EF-Tu/eEF-1alpha/eIF2-gamma C-terminal domain"/>
    <property type="match status" value="1"/>
</dbReference>
<comment type="similarity">
    <text evidence="1 11">Belongs to the TRAFAC class translation factor GTPase superfamily. Classic translation factor GTPase family. EF-Tu/EF-1A subfamily.</text>
</comment>
<evidence type="ECO:0000256" key="9">
    <source>
        <dbReference type="ARBA" id="ARBA00023134"/>
    </source>
</evidence>
<dbReference type="InterPro" id="IPR004161">
    <property type="entry name" value="EFTu-like_2"/>
</dbReference>
<keyword evidence="3 11" id="KW-0963">Cytoplasm</keyword>
<evidence type="ECO:0000256" key="10">
    <source>
        <dbReference type="ARBA" id="ARBA00029554"/>
    </source>
</evidence>
<proteinExistence type="inferred from homology"/>
<dbReference type="PANTHER" id="PTHR43721">
    <property type="entry name" value="ELONGATION FACTOR TU-RELATED"/>
    <property type="match status" value="1"/>
</dbReference>
<dbReference type="AlphaFoldDB" id="A0A2D2Q0J4"/>
<keyword evidence="8 11" id="KW-0648">Protein biosynthesis</keyword>
<dbReference type="PANTHER" id="PTHR43721:SF22">
    <property type="entry name" value="ELONGATION FACTOR TU, MITOCHONDRIAL"/>
    <property type="match status" value="1"/>
</dbReference>
<evidence type="ECO:0000256" key="4">
    <source>
        <dbReference type="ARBA" id="ARBA00022741"/>
    </source>
</evidence>
<evidence type="ECO:0000313" key="14">
    <source>
        <dbReference type="Proteomes" id="UP000231057"/>
    </source>
</evidence>
<dbReference type="NCBIfam" id="TIGR00231">
    <property type="entry name" value="small_GTP"/>
    <property type="match status" value="1"/>
</dbReference>
<keyword evidence="5 11" id="KW-0251">Elongation factor</keyword>
<feature type="binding site" evidence="11">
    <location>
        <begin position="136"/>
        <end position="139"/>
    </location>
    <ligand>
        <name>GTP</name>
        <dbReference type="ChEBI" id="CHEBI:37565"/>
    </ligand>
</feature>
<dbReference type="NCBIfam" id="NF009372">
    <property type="entry name" value="PRK12735.1"/>
    <property type="match status" value="1"/>
</dbReference>
<dbReference type="InterPro" id="IPR033720">
    <property type="entry name" value="EFTU_2"/>
</dbReference>
<keyword evidence="11" id="KW-0479">Metal-binding</keyword>
<dbReference type="OrthoDB" id="9804504at2"/>
<evidence type="ECO:0000256" key="8">
    <source>
        <dbReference type="ARBA" id="ARBA00022917"/>
    </source>
</evidence>
<gene>
    <name evidence="11" type="primary">tuf</name>
    <name evidence="13" type="ORF">BRW62_03905</name>
</gene>
<dbReference type="InterPro" id="IPR050055">
    <property type="entry name" value="EF-Tu_GTPase"/>
</dbReference>
<dbReference type="InterPro" id="IPR000795">
    <property type="entry name" value="T_Tr_GTP-bd_dom"/>
</dbReference>
<reference evidence="14" key="2">
    <citation type="journal article" date="2022" name="Front. Microbiol.">
        <title>Comparative Genomic Analysis Revealed Distinct Molecular Components and Organization of CO2-Concentrating Mechanism in Thermophilic Cyanobacteria.</title>
        <authorList>
            <person name="Tang J."/>
            <person name="Zhou H."/>
            <person name="Yao D."/>
            <person name="Riaz S."/>
            <person name="You D."/>
            <person name="Klepacz-Smolka A."/>
            <person name="Daroch M."/>
        </authorList>
    </citation>
    <scope>NUCLEOTIDE SEQUENCE [LARGE SCALE GENOMIC DNA]</scope>
    <source>
        <strain evidence="14">PCC 6715</strain>
    </source>
</reference>
<evidence type="ECO:0000256" key="7">
    <source>
        <dbReference type="ARBA" id="ARBA00022842"/>
    </source>
</evidence>
<dbReference type="InterPro" id="IPR009000">
    <property type="entry name" value="Transl_B-barrel_sf"/>
</dbReference>
<dbReference type="Gene3D" id="2.40.30.10">
    <property type="entry name" value="Translation factors"/>
    <property type="match status" value="2"/>
</dbReference>
<dbReference type="Pfam" id="PF03144">
    <property type="entry name" value="GTP_EFTU_D2"/>
    <property type="match status" value="1"/>
</dbReference>
<dbReference type="PRINTS" id="PR00315">
    <property type="entry name" value="ELONGATNFCT"/>
</dbReference>
<dbReference type="InterPro" id="IPR009001">
    <property type="entry name" value="Transl_elong_EF1A/Init_IF2_C"/>
</dbReference>
<evidence type="ECO:0000256" key="3">
    <source>
        <dbReference type="ARBA" id="ARBA00022490"/>
    </source>
</evidence>
<dbReference type="SUPFAM" id="SSF52540">
    <property type="entry name" value="P-loop containing nucleoside triphosphate hydrolases"/>
    <property type="match status" value="1"/>
</dbReference>
<dbReference type="RefSeq" id="WP_099798387.1">
    <property type="nucleotide sequence ID" value="NZ_CP018092.1"/>
</dbReference>
<dbReference type="FunFam" id="2.40.30.10:FF:000001">
    <property type="entry name" value="Elongation factor Tu"/>
    <property type="match status" value="1"/>
</dbReference>
<evidence type="ECO:0000256" key="1">
    <source>
        <dbReference type="ARBA" id="ARBA00007249"/>
    </source>
</evidence>
<feature type="binding site" evidence="11">
    <location>
        <position position="26"/>
    </location>
    <ligand>
        <name>Mg(2+)</name>
        <dbReference type="ChEBI" id="CHEBI:18420"/>
    </ligand>
</feature>
<dbReference type="PROSITE" id="PS51722">
    <property type="entry name" value="G_TR_2"/>
    <property type="match status" value="1"/>
</dbReference>
<comment type="subunit">
    <text evidence="2 11">Monomer.</text>
</comment>
<evidence type="ECO:0000256" key="11">
    <source>
        <dbReference type="HAMAP-Rule" id="MF_00118"/>
    </source>
</evidence>
<dbReference type="GO" id="GO:0003924">
    <property type="term" value="F:GTPase activity"/>
    <property type="evidence" value="ECO:0007669"/>
    <property type="project" value="UniProtKB-UniRule"/>
</dbReference>
<reference evidence="13 14" key="1">
    <citation type="submission" date="2016-11" db="EMBL/GenBank/DDBJ databases">
        <title>Complete genome sequence of thermophilic cyanobacteria strain Synechococcus sp. PCC6715.</title>
        <authorList>
            <person name="Tang J."/>
            <person name="Daroch M."/>
            <person name="Liang Y."/>
            <person name="Jiang D."/>
            <person name="Shah M."/>
        </authorList>
    </citation>
    <scope>NUCLEOTIDE SEQUENCE [LARGE SCALE GENOMIC DNA]</scope>
    <source>
        <strain evidence="13 14">PCC 6715</strain>
    </source>
</reference>
<feature type="domain" description="Tr-type G" evidence="12">
    <location>
        <begin position="10"/>
        <end position="214"/>
    </location>
</feature>
<comment type="subcellular location">
    <subcellularLocation>
        <location evidence="11">Cytoplasm</location>
    </subcellularLocation>
</comment>
<evidence type="ECO:0000256" key="6">
    <source>
        <dbReference type="ARBA" id="ARBA00022801"/>
    </source>
</evidence>
<dbReference type="InterPro" id="IPR005225">
    <property type="entry name" value="Small_GTP-bd"/>
</dbReference>
<dbReference type="GO" id="GO:0005525">
    <property type="term" value="F:GTP binding"/>
    <property type="evidence" value="ECO:0007669"/>
    <property type="project" value="UniProtKB-UniRule"/>
</dbReference>
<name>A0A2D2Q0J4_PARLV</name>
<dbReference type="SUPFAM" id="SSF50447">
    <property type="entry name" value="Translation proteins"/>
    <property type="match status" value="1"/>
</dbReference>
<dbReference type="KEGG" id="slw:BRW62_03905"/>
<accession>A0A2D2Q0J4</accession>
<dbReference type="FunFam" id="2.40.30.10:FF:000046">
    <property type="entry name" value="Elongation factor Tu"/>
    <property type="match status" value="1"/>
</dbReference>
<keyword evidence="6 11" id="KW-0378">Hydrolase</keyword>
<comment type="catalytic activity">
    <reaction evidence="11">
        <text>GTP + H2O = GDP + phosphate + H(+)</text>
        <dbReference type="Rhea" id="RHEA:19669"/>
        <dbReference type="ChEBI" id="CHEBI:15377"/>
        <dbReference type="ChEBI" id="CHEBI:15378"/>
        <dbReference type="ChEBI" id="CHEBI:37565"/>
        <dbReference type="ChEBI" id="CHEBI:43474"/>
        <dbReference type="ChEBI" id="CHEBI:58189"/>
        <dbReference type="EC" id="3.6.5.3"/>
    </reaction>
</comment>
<dbReference type="EMBL" id="CP018092">
    <property type="protein sequence ID" value="ATS18032.1"/>
    <property type="molecule type" value="Genomic_DNA"/>
</dbReference>
<feature type="binding site" evidence="11">
    <location>
        <begin position="81"/>
        <end position="85"/>
    </location>
    <ligand>
        <name>GTP</name>
        <dbReference type="ChEBI" id="CHEBI:37565"/>
    </ligand>
</feature>
<dbReference type="GO" id="GO:0005829">
    <property type="term" value="C:cytosol"/>
    <property type="evidence" value="ECO:0007669"/>
    <property type="project" value="TreeGrafter"/>
</dbReference>
<dbReference type="Proteomes" id="UP000231057">
    <property type="component" value="Chromosome"/>
</dbReference>
<dbReference type="Gene3D" id="3.40.50.300">
    <property type="entry name" value="P-loop containing nucleotide triphosphate hydrolases"/>
    <property type="match status" value="1"/>
</dbReference>
<evidence type="ECO:0000259" key="12">
    <source>
        <dbReference type="PROSITE" id="PS51722"/>
    </source>
</evidence>
<keyword evidence="7 11" id="KW-0460">Magnesium</keyword>
<dbReference type="CDD" id="cd03697">
    <property type="entry name" value="EFTU_II"/>
    <property type="match status" value="1"/>
</dbReference>
<dbReference type="GO" id="GO:0003746">
    <property type="term" value="F:translation elongation factor activity"/>
    <property type="evidence" value="ECO:0007669"/>
    <property type="project" value="UniProtKB-UniRule"/>
</dbReference>
<evidence type="ECO:0000313" key="13">
    <source>
        <dbReference type="EMBL" id="ATS18032.1"/>
    </source>
</evidence>
<dbReference type="NCBIfam" id="NF000766">
    <property type="entry name" value="PRK00049.1"/>
    <property type="match status" value="1"/>
</dbReference>
<comment type="function">
    <text evidence="11">GTP hydrolase that promotes the GTP-dependent binding of aminoacyl-tRNA to the A-site of ribosomes during protein biosynthesis.</text>
</comment>
<dbReference type="HAMAP" id="MF_00118_B">
    <property type="entry name" value="EF_Tu_B"/>
    <property type="match status" value="1"/>
</dbReference>
<dbReference type="PROSITE" id="PS00301">
    <property type="entry name" value="G_TR_1"/>
    <property type="match status" value="1"/>
</dbReference>
<dbReference type="InterPro" id="IPR004541">
    <property type="entry name" value="Transl_elong_EFTu/EF1A_bac/org"/>
</dbReference>
<evidence type="ECO:0000256" key="2">
    <source>
        <dbReference type="ARBA" id="ARBA00011245"/>
    </source>
</evidence>
<dbReference type="NCBIfam" id="NF009373">
    <property type="entry name" value="PRK12736.1"/>
    <property type="match status" value="1"/>
</dbReference>
<dbReference type="CDD" id="cd03707">
    <property type="entry name" value="EFTU_III"/>
    <property type="match status" value="1"/>
</dbReference>
<dbReference type="InterPro" id="IPR004160">
    <property type="entry name" value="Transl_elong_EFTu/EF1A_C"/>
</dbReference>
<keyword evidence="9 11" id="KW-0342">GTP-binding</keyword>
<dbReference type="InterPro" id="IPR031157">
    <property type="entry name" value="G_TR_CS"/>
</dbReference>